<dbReference type="InterPro" id="IPR003439">
    <property type="entry name" value="ABC_transporter-like_ATP-bd"/>
</dbReference>
<evidence type="ECO:0000313" key="8">
    <source>
        <dbReference type="Proteomes" id="UP000064844"/>
    </source>
</evidence>
<dbReference type="PANTHER" id="PTHR46743">
    <property type="entry name" value="TEICHOIC ACIDS EXPORT ATP-BINDING PROTEIN TAGH"/>
    <property type="match status" value="1"/>
</dbReference>
<keyword evidence="3" id="KW-0547">Nucleotide-binding</keyword>
<dbReference type="EMBL" id="CP011307">
    <property type="protein sequence ID" value="ALP94477.1"/>
    <property type="molecule type" value="Genomic_DNA"/>
</dbReference>
<comment type="similarity">
    <text evidence="1">Belongs to the ABC transporter superfamily.</text>
</comment>
<sequence>MSKEKETQLREQQARDAERQRKKIIEVQDVSMRFRLTDDKILSLKEFVTRKLSGKLTTNEFWALKHVSFDVYKGEVMGIIGHNGAGKSTVLKVISGILKPTEGSVTCRGNIVPMLELGSGFDMDLTGHENIFLNGAIMGYNEEFLHSKYEEIVEFSELGQFIEVPIRNYSSGMLARLAFSIATVVNPEVLIVDEILSVGDAAFQEKSKKRMLEMMSGGTTVLFVSHSLQQIREMCDRVVWLEQGQEKAFGKTDEVCNAYEAF</sequence>
<keyword evidence="2" id="KW-0813">Transport</keyword>
<evidence type="ECO:0000259" key="6">
    <source>
        <dbReference type="PROSITE" id="PS50893"/>
    </source>
</evidence>
<dbReference type="KEGG" id="ibu:IB211_02086c"/>
<dbReference type="InterPro" id="IPR015860">
    <property type="entry name" value="ABC_transpr_TagH-like"/>
</dbReference>
<reference evidence="8" key="2">
    <citation type="submission" date="2015-04" db="EMBL/GenBank/DDBJ databases">
        <title>A butyrogenic pathway from the amino acid lysine in a human gut commensal.</title>
        <authorList>
            <person name="de Vos W.M."/>
            <person name="Bui N.T.P."/>
            <person name="Plugge C.M."/>
            <person name="Ritari J."/>
        </authorList>
    </citation>
    <scope>NUCLEOTIDE SEQUENCE [LARGE SCALE GENOMIC DNA]</scope>
    <source>
        <strain evidence="8">AF211</strain>
    </source>
</reference>
<dbReference type="PATRIC" id="fig|1297617.4.peg.2150"/>
<keyword evidence="8" id="KW-1185">Reference proteome</keyword>
<dbReference type="SUPFAM" id="SSF52540">
    <property type="entry name" value="P-loop containing nucleoside triphosphate hydrolases"/>
    <property type="match status" value="1"/>
</dbReference>
<protein>
    <submittedName>
        <fullName evidence="7">Teichoic acid export ATP-binding protein TagH</fullName>
        <ecNumber evidence="7">3.6.3.40</ecNumber>
    </submittedName>
</protein>
<feature type="region of interest" description="Disordered" evidence="5">
    <location>
        <begin position="1"/>
        <end position="20"/>
    </location>
</feature>
<dbReference type="InterPro" id="IPR050683">
    <property type="entry name" value="Bact_Polysacc_Export_ATP-bd"/>
</dbReference>
<dbReference type="GO" id="GO:0016887">
    <property type="term" value="F:ATP hydrolysis activity"/>
    <property type="evidence" value="ECO:0007669"/>
    <property type="project" value="InterPro"/>
</dbReference>
<proteinExistence type="inferred from homology"/>
<keyword evidence="7" id="KW-0378">Hydrolase</keyword>
<feature type="domain" description="ABC transporter" evidence="6">
    <location>
        <begin position="42"/>
        <end position="261"/>
    </location>
</feature>
<dbReference type="GO" id="GO:0140359">
    <property type="term" value="F:ABC-type transporter activity"/>
    <property type="evidence" value="ECO:0007669"/>
    <property type="project" value="InterPro"/>
</dbReference>
<name>A0A0S2W550_9FIRM</name>
<evidence type="ECO:0000256" key="4">
    <source>
        <dbReference type="ARBA" id="ARBA00022840"/>
    </source>
</evidence>
<dbReference type="InterPro" id="IPR017871">
    <property type="entry name" value="ABC_transporter-like_CS"/>
</dbReference>
<dbReference type="Pfam" id="PF00005">
    <property type="entry name" value="ABC_tran"/>
    <property type="match status" value="1"/>
</dbReference>
<reference evidence="7 8" key="1">
    <citation type="journal article" date="2015" name="Nat. Commun.">
        <title>Production of butyrate from lysine and the Amadori product fructoselysine by a human gut commensal.</title>
        <authorList>
            <person name="Bui T.P."/>
            <person name="Ritari J."/>
            <person name="Boeren S."/>
            <person name="de Waard P."/>
            <person name="Plugge C.M."/>
            <person name="de Vos W.M."/>
        </authorList>
    </citation>
    <scope>NUCLEOTIDE SEQUENCE [LARGE SCALE GENOMIC DNA]</scope>
    <source>
        <strain evidence="7 8">AF211</strain>
    </source>
</reference>
<evidence type="ECO:0000256" key="1">
    <source>
        <dbReference type="ARBA" id="ARBA00005417"/>
    </source>
</evidence>
<dbReference type="CDD" id="cd03220">
    <property type="entry name" value="ABC_KpsT_Wzt"/>
    <property type="match status" value="1"/>
</dbReference>
<dbReference type="InterPro" id="IPR027417">
    <property type="entry name" value="P-loop_NTPase"/>
</dbReference>
<dbReference type="RefSeq" id="WP_082636185.1">
    <property type="nucleotide sequence ID" value="NZ_JBCJAI010000024.1"/>
</dbReference>
<dbReference type="Proteomes" id="UP000064844">
    <property type="component" value="Chromosome"/>
</dbReference>
<dbReference type="GO" id="GO:0005524">
    <property type="term" value="F:ATP binding"/>
    <property type="evidence" value="ECO:0007669"/>
    <property type="project" value="UniProtKB-KW"/>
</dbReference>
<dbReference type="STRING" id="1297617.IB211_02086c"/>
<dbReference type="EC" id="3.6.3.40" evidence="7"/>
<evidence type="ECO:0000313" key="7">
    <source>
        <dbReference type="EMBL" id="ALP94477.1"/>
    </source>
</evidence>
<dbReference type="PANTHER" id="PTHR46743:SF2">
    <property type="entry name" value="TEICHOIC ACIDS EXPORT ATP-BINDING PROTEIN TAGH"/>
    <property type="match status" value="1"/>
</dbReference>
<dbReference type="Gene3D" id="3.40.50.300">
    <property type="entry name" value="P-loop containing nucleotide triphosphate hydrolases"/>
    <property type="match status" value="1"/>
</dbReference>
<evidence type="ECO:0000256" key="5">
    <source>
        <dbReference type="SAM" id="MobiDB-lite"/>
    </source>
</evidence>
<evidence type="ECO:0000256" key="2">
    <source>
        <dbReference type="ARBA" id="ARBA00022448"/>
    </source>
</evidence>
<dbReference type="GO" id="GO:0016020">
    <property type="term" value="C:membrane"/>
    <property type="evidence" value="ECO:0007669"/>
    <property type="project" value="InterPro"/>
</dbReference>
<dbReference type="SMART" id="SM00382">
    <property type="entry name" value="AAA"/>
    <property type="match status" value="1"/>
</dbReference>
<dbReference type="AlphaFoldDB" id="A0A0S2W550"/>
<keyword evidence="4 7" id="KW-0067">ATP-binding</keyword>
<evidence type="ECO:0000256" key="3">
    <source>
        <dbReference type="ARBA" id="ARBA00022741"/>
    </source>
</evidence>
<dbReference type="InterPro" id="IPR003593">
    <property type="entry name" value="AAA+_ATPase"/>
</dbReference>
<accession>A0A0S2W550</accession>
<gene>
    <name evidence="7" type="ORF">IB211_02086c</name>
</gene>
<dbReference type="PROSITE" id="PS50893">
    <property type="entry name" value="ABC_TRANSPORTER_2"/>
    <property type="match status" value="1"/>
</dbReference>
<dbReference type="PROSITE" id="PS00211">
    <property type="entry name" value="ABC_TRANSPORTER_1"/>
    <property type="match status" value="1"/>
</dbReference>
<organism evidence="7 8">
    <name type="scientific">Intestinimonas butyriciproducens</name>
    <dbReference type="NCBI Taxonomy" id="1297617"/>
    <lineage>
        <taxon>Bacteria</taxon>
        <taxon>Bacillati</taxon>
        <taxon>Bacillota</taxon>
        <taxon>Clostridia</taxon>
        <taxon>Eubacteriales</taxon>
        <taxon>Intestinimonas</taxon>
    </lineage>
</organism>